<geneLocation type="mitochondrion" evidence="2"/>
<protein>
    <submittedName>
        <fullName evidence="2">NADH dehydrogenase subunit 4L</fullName>
    </submittedName>
</protein>
<sequence length="96" mass="11113">MFFCFLMFLVVIPMCLLKFIFNFNHLLNSLLTLEFISLSFLLGLSEIVCVYDNHSVFLLYFLVMVVCEGVLGLSFLILMSFNYGNDYLFSFNSLSC</sequence>
<evidence type="ECO:0000256" key="1">
    <source>
        <dbReference type="SAM" id="Phobius"/>
    </source>
</evidence>
<gene>
    <name evidence="2" type="primary">nad4l</name>
</gene>
<name>A0A5H2XSH4_9CRUS</name>
<feature type="transmembrane region" description="Helical" evidence="1">
    <location>
        <begin position="27"/>
        <end position="51"/>
    </location>
</feature>
<keyword evidence="1" id="KW-0472">Membrane</keyword>
<dbReference type="AlphaFoldDB" id="A0A5H2XSH4"/>
<dbReference type="EMBL" id="LC500463">
    <property type="protein sequence ID" value="BBN79998.1"/>
    <property type="molecule type" value="Genomic_DNA"/>
</dbReference>
<accession>A0A5H2XSH4</accession>
<evidence type="ECO:0000313" key="2">
    <source>
        <dbReference type="EMBL" id="BBN79998.1"/>
    </source>
</evidence>
<dbReference type="Gene3D" id="1.10.287.3510">
    <property type="match status" value="1"/>
</dbReference>
<feature type="transmembrane region" description="Helical" evidence="1">
    <location>
        <begin position="58"/>
        <end position="81"/>
    </location>
</feature>
<organism evidence="2">
    <name type="scientific">Grandidierella rubroantennata</name>
    <dbReference type="NCBI Taxonomy" id="2614733"/>
    <lineage>
        <taxon>Eukaryota</taxon>
        <taxon>Metazoa</taxon>
        <taxon>Ecdysozoa</taxon>
        <taxon>Arthropoda</taxon>
        <taxon>Crustacea</taxon>
        <taxon>Multicrustacea</taxon>
        <taxon>Malacostraca</taxon>
        <taxon>Eumalacostraca</taxon>
        <taxon>Peracarida</taxon>
        <taxon>Amphipoda</taxon>
        <taxon>Senticaudata</taxon>
        <taxon>Corophiida</taxon>
        <taxon>Corophiidira</taxon>
        <taxon>Corophioidea</taxon>
        <taxon>Corophiidae</taxon>
        <taxon>Grandidierella</taxon>
    </lineage>
</organism>
<keyword evidence="1" id="KW-0812">Transmembrane</keyword>
<proteinExistence type="predicted"/>
<reference evidence="2" key="1">
    <citation type="submission" date="2019-09" db="EMBL/GenBank/DDBJ databases">
        <title>The complete mitochondrial genome of three amphipod species of Grandidierella (Crustacea: Amphipoda) and implications of nuclear mitochondrial DNA.</title>
        <authorList>
            <person name="Hiki K."/>
            <person name="Ariyama H."/>
            <person name="Nakajima N."/>
            <person name="Watanabe H."/>
            <person name="Yamamoto H."/>
        </authorList>
    </citation>
    <scope>NUCLEOTIDE SEQUENCE</scope>
    <source>
        <strain evidence="2">Grubromt</strain>
    </source>
</reference>
<keyword evidence="2" id="KW-0496">Mitochondrion</keyword>
<keyword evidence="1" id="KW-1133">Transmembrane helix</keyword>